<dbReference type="AlphaFoldDB" id="A0A6C0J8L4"/>
<evidence type="ECO:0000313" key="2">
    <source>
        <dbReference type="EMBL" id="QHU01230.1"/>
    </source>
</evidence>
<feature type="transmembrane region" description="Helical" evidence="1">
    <location>
        <begin position="58"/>
        <end position="78"/>
    </location>
</feature>
<evidence type="ECO:0000256" key="1">
    <source>
        <dbReference type="SAM" id="Phobius"/>
    </source>
</evidence>
<protein>
    <submittedName>
        <fullName evidence="2">Uncharacterized protein</fullName>
    </submittedName>
</protein>
<reference evidence="2" key="1">
    <citation type="journal article" date="2020" name="Nature">
        <title>Giant virus diversity and host interactions through global metagenomics.</title>
        <authorList>
            <person name="Schulz F."/>
            <person name="Roux S."/>
            <person name="Paez-Espino D."/>
            <person name="Jungbluth S."/>
            <person name="Walsh D.A."/>
            <person name="Denef V.J."/>
            <person name="McMahon K.D."/>
            <person name="Konstantinidis K.T."/>
            <person name="Eloe-Fadrosh E.A."/>
            <person name="Kyrpides N.C."/>
            <person name="Woyke T."/>
        </authorList>
    </citation>
    <scope>NUCLEOTIDE SEQUENCE</scope>
    <source>
        <strain evidence="2">GVMAG-M-3300025860-25</strain>
    </source>
</reference>
<feature type="transmembrane region" description="Helical" evidence="1">
    <location>
        <begin position="14"/>
        <end position="37"/>
    </location>
</feature>
<proteinExistence type="predicted"/>
<keyword evidence="1" id="KW-0812">Transmembrane</keyword>
<name>A0A6C0J8L4_9ZZZZ</name>
<keyword evidence="1" id="KW-1133">Transmembrane helix</keyword>
<dbReference type="EMBL" id="MN740336">
    <property type="protein sequence ID" value="QHU01230.1"/>
    <property type="molecule type" value="Genomic_DNA"/>
</dbReference>
<organism evidence="2">
    <name type="scientific">viral metagenome</name>
    <dbReference type="NCBI Taxonomy" id="1070528"/>
    <lineage>
        <taxon>unclassified sequences</taxon>
        <taxon>metagenomes</taxon>
        <taxon>organismal metagenomes</taxon>
    </lineage>
</organism>
<keyword evidence="1" id="KW-0472">Membrane</keyword>
<sequence length="94" mass="11108">MNNLLLLEKKDTTLVLKISILLLCLFIFITIVFYNIYKGTKIIMPNLEDELREKSKFHLFKSMGWSFLVTILFAWYILSTDKQIKYAVNKSVKI</sequence>
<accession>A0A6C0J8L4</accession>